<dbReference type="AlphaFoldDB" id="A0A7R9CJQ5"/>
<gene>
    <name evidence="1" type="ORF">TPSB3V08_LOCUS1357</name>
</gene>
<reference evidence="1" key="1">
    <citation type="submission" date="2020-11" db="EMBL/GenBank/DDBJ databases">
        <authorList>
            <person name="Tran Van P."/>
        </authorList>
    </citation>
    <scope>NUCLEOTIDE SEQUENCE</scope>
</reference>
<accession>A0A7R9CJQ5</accession>
<evidence type="ECO:0000313" key="1">
    <source>
        <dbReference type="EMBL" id="CAD7397790.1"/>
    </source>
</evidence>
<name>A0A7R9CJQ5_TIMPO</name>
<protein>
    <submittedName>
        <fullName evidence="1">Uncharacterized protein</fullName>
    </submittedName>
</protein>
<sequence>MGSVSNEWVVRECGLKGIQKLNVKEVSYVGLGVLRKMIVDRVTKLIYEVSCLPRKGTVRLGMYSSPMASLVLTDSSQFTADSQHLVRGCTSKETNMNTAQVLADKLATLTFSKGLYRVYVLDTQLSTSKARPAVLIYRLLP</sequence>
<dbReference type="EMBL" id="OD000474">
    <property type="protein sequence ID" value="CAD7397790.1"/>
    <property type="molecule type" value="Genomic_DNA"/>
</dbReference>
<proteinExistence type="predicted"/>
<organism evidence="1">
    <name type="scientific">Timema poppense</name>
    <name type="common">Walking stick</name>
    <dbReference type="NCBI Taxonomy" id="170557"/>
    <lineage>
        <taxon>Eukaryota</taxon>
        <taxon>Metazoa</taxon>
        <taxon>Ecdysozoa</taxon>
        <taxon>Arthropoda</taxon>
        <taxon>Hexapoda</taxon>
        <taxon>Insecta</taxon>
        <taxon>Pterygota</taxon>
        <taxon>Neoptera</taxon>
        <taxon>Polyneoptera</taxon>
        <taxon>Phasmatodea</taxon>
        <taxon>Timematodea</taxon>
        <taxon>Timematoidea</taxon>
        <taxon>Timematidae</taxon>
        <taxon>Timema</taxon>
    </lineage>
</organism>